<comment type="caution">
    <text evidence="4">The sequence shown here is derived from an EMBL/GenBank/DDBJ whole genome shotgun (WGS) entry which is preliminary data.</text>
</comment>
<dbReference type="EMBL" id="JARQZJ010000036">
    <property type="protein sequence ID" value="KAK9876346.1"/>
    <property type="molecule type" value="Genomic_DNA"/>
</dbReference>
<comment type="similarity">
    <text evidence="1">Belongs to the LovG family.</text>
</comment>
<accession>A0AAW1U8V2</accession>
<reference evidence="4 5" key="1">
    <citation type="submission" date="2023-03" db="EMBL/GenBank/DDBJ databases">
        <title>Genome insight into feeding habits of ladybird beetles.</title>
        <authorList>
            <person name="Li H.-S."/>
            <person name="Huang Y.-H."/>
            <person name="Pang H."/>
        </authorList>
    </citation>
    <scope>NUCLEOTIDE SEQUENCE [LARGE SCALE GENOMIC DNA]</scope>
    <source>
        <strain evidence="4">SYSU_2023b</strain>
        <tissue evidence="4">Whole body</tissue>
    </source>
</reference>
<dbReference type="InterPro" id="IPR005645">
    <property type="entry name" value="FSH-like_dom"/>
</dbReference>
<organism evidence="4 5">
    <name type="scientific">Henosepilachna vigintioctopunctata</name>
    <dbReference type="NCBI Taxonomy" id="420089"/>
    <lineage>
        <taxon>Eukaryota</taxon>
        <taxon>Metazoa</taxon>
        <taxon>Ecdysozoa</taxon>
        <taxon>Arthropoda</taxon>
        <taxon>Hexapoda</taxon>
        <taxon>Insecta</taxon>
        <taxon>Pterygota</taxon>
        <taxon>Neoptera</taxon>
        <taxon>Endopterygota</taxon>
        <taxon>Coleoptera</taxon>
        <taxon>Polyphaga</taxon>
        <taxon>Cucujiformia</taxon>
        <taxon>Coccinelloidea</taxon>
        <taxon>Coccinellidae</taxon>
        <taxon>Epilachninae</taxon>
        <taxon>Epilachnini</taxon>
        <taxon>Henosepilachna</taxon>
    </lineage>
</organism>
<dbReference type="GO" id="GO:0005634">
    <property type="term" value="C:nucleus"/>
    <property type="evidence" value="ECO:0007669"/>
    <property type="project" value="TreeGrafter"/>
</dbReference>
<evidence type="ECO:0000259" key="3">
    <source>
        <dbReference type="Pfam" id="PF03959"/>
    </source>
</evidence>
<keyword evidence="2" id="KW-0378">Hydrolase</keyword>
<dbReference type="PANTHER" id="PTHR48070:SF6">
    <property type="entry name" value="ESTERASE OVCA2"/>
    <property type="match status" value="1"/>
</dbReference>
<name>A0AAW1U8V2_9CUCU</name>
<dbReference type="InterPro" id="IPR050593">
    <property type="entry name" value="LovG"/>
</dbReference>
<dbReference type="Proteomes" id="UP001431783">
    <property type="component" value="Unassembled WGS sequence"/>
</dbReference>
<dbReference type="AlphaFoldDB" id="A0AAW1U8V2"/>
<keyword evidence="5" id="KW-1185">Reference proteome</keyword>
<sequence length="230" mass="26201">MNYAPQSNAVDKIEKLKILALHGYRQNEQTFRQKTGSFRKVVNKWAEFTYLNAPHKVTNFDNGQSQDDQQYSWFFNKEDRTFSGIRLGGPAIGFEESVRLIEENYEKLGPFDGIWGFSQGACFVGLLCDLQQRGLLKTKFNFAILVAGFKSNSIAHSQYFKKSNNVSSLHVFGIGDQVIPVEMSVALSNCFENPVIVRHEGGHFVPASSKEKEAYQNFFRTRYELKNLSS</sequence>
<feature type="domain" description="Serine hydrolase" evidence="3">
    <location>
        <begin position="14"/>
        <end position="214"/>
    </location>
</feature>
<dbReference type="InterPro" id="IPR029058">
    <property type="entry name" value="AB_hydrolase_fold"/>
</dbReference>
<dbReference type="FunFam" id="3.40.50.1820:FF:000073">
    <property type="entry name" value="esterase OVCA2 isoform X6"/>
    <property type="match status" value="1"/>
</dbReference>
<dbReference type="GO" id="GO:0032526">
    <property type="term" value="P:response to retinoic acid"/>
    <property type="evidence" value="ECO:0007669"/>
    <property type="project" value="TreeGrafter"/>
</dbReference>
<protein>
    <recommendedName>
        <fullName evidence="3">Serine hydrolase domain-containing protein</fullName>
    </recommendedName>
</protein>
<dbReference type="SUPFAM" id="SSF53474">
    <property type="entry name" value="alpha/beta-Hydrolases"/>
    <property type="match status" value="1"/>
</dbReference>
<dbReference type="PANTHER" id="PTHR48070">
    <property type="entry name" value="ESTERASE OVCA2"/>
    <property type="match status" value="1"/>
</dbReference>
<gene>
    <name evidence="4" type="ORF">WA026_012655</name>
</gene>
<dbReference type="GO" id="GO:0016787">
    <property type="term" value="F:hydrolase activity"/>
    <property type="evidence" value="ECO:0007669"/>
    <property type="project" value="UniProtKB-KW"/>
</dbReference>
<evidence type="ECO:0000313" key="5">
    <source>
        <dbReference type="Proteomes" id="UP001431783"/>
    </source>
</evidence>
<dbReference type="Gene3D" id="3.40.50.1820">
    <property type="entry name" value="alpha/beta hydrolase"/>
    <property type="match status" value="1"/>
</dbReference>
<evidence type="ECO:0000256" key="1">
    <source>
        <dbReference type="ARBA" id="ARBA00005863"/>
    </source>
</evidence>
<evidence type="ECO:0000256" key="2">
    <source>
        <dbReference type="ARBA" id="ARBA00022801"/>
    </source>
</evidence>
<dbReference type="GO" id="GO:0005737">
    <property type="term" value="C:cytoplasm"/>
    <property type="evidence" value="ECO:0007669"/>
    <property type="project" value="TreeGrafter"/>
</dbReference>
<proteinExistence type="inferred from homology"/>
<dbReference type="Pfam" id="PF03959">
    <property type="entry name" value="FSH1"/>
    <property type="match status" value="1"/>
</dbReference>
<evidence type="ECO:0000313" key="4">
    <source>
        <dbReference type="EMBL" id="KAK9876346.1"/>
    </source>
</evidence>